<evidence type="ECO:0000259" key="6">
    <source>
        <dbReference type="PROSITE" id="PS01180"/>
    </source>
</evidence>
<organism>
    <name type="scientific">Pediculus humanus subsp. corporis</name>
    <name type="common">Body louse</name>
    <dbReference type="NCBI Taxonomy" id="121224"/>
    <lineage>
        <taxon>Eukaryota</taxon>
        <taxon>Metazoa</taxon>
        <taxon>Ecdysozoa</taxon>
        <taxon>Arthropoda</taxon>
        <taxon>Hexapoda</taxon>
        <taxon>Insecta</taxon>
        <taxon>Pterygota</taxon>
        <taxon>Neoptera</taxon>
        <taxon>Paraneoptera</taxon>
        <taxon>Psocodea</taxon>
        <taxon>Troctomorpha</taxon>
        <taxon>Phthiraptera</taxon>
        <taxon>Anoplura</taxon>
        <taxon>Pediculidae</taxon>
        <taxon>Pediculus</taxon>
    </lineage>
</organism>
<evidence type="ECO:0000256" key="3">
    <source>
        <dbReference type="SAM" id="MobiDB-lite"/>
    </source>
</evidence>
<dbReference type="PROSITE" id="PS50068">
    <property type="entry name" value="LDLRA_2"/>
    <property type="match status" value="2"/>
</dbReference>
<keyword evidence="9" id="KW-1185">Reference proteome</keyword>
<dbReference type="CDD" id="cd00041">
    <property type="entry name" value="CUB"/>
    <property type="match status" value="1"/>
</dbReference>
<dbReference type="RefSeq" id="XP_002432030.1">
    <property type="nucleotide sequence ID" value="XM_002431985.1"/>
</dbReference>
<comment type="caution">
    <text evidence="2">Lacks conserved residue(s) required for the propagation of feature annotation.</text>
</comment>
<evidence type="ECO:0000256" key="4">
    <source>
        <dbReference type="SAM" id="Phobius"/>
    </source>
</evidence>
<dbReference type="PRINTS" id="PR00261">
    <property type="entry name" value="LDLRECEPTOR"/>
</dbReference>
<dbReference type="Pfam" id="PF00431">
    <property type="entry name" value="CUB"/>
    <property type="match status" value="1"/>
</dbReference>
<name>E0W0Y7_PEDHC</name>
<dbReference type="SUPFAM" id="SSF57424">
    <property type="entry name" value="LDL receptor-like module"/>
    <property type="match status" value="1"/>
</dbReference>
<dbReference type="CTD" id="8234811"/>
<dbReference type="AlphaFoldDB" id="E0W0Y7"/>
<evidence type="ECO:0000313" key="8">
    <source>
        <dbReference type="EnsemblMetazoa" id="PHUM565670-PA"/>
    </source>
</evidence>
<dbReference type="InterPro" id="IPR035914">
    <property type="entry name" value="Sperma_CUB_dom_sf"/>
</dbReference>
<dbReference type="FunCoup" id="E0W0Y7">
    <property type="interactions" value="94"/>
</dbReference>
<dbReference type="EMBL" id="DS235863">
    <property type="protein sequence ID" value="EEB19292.1"/>
    <property type="molecule type" value="Genomic_DNA"/>
</dbReference>
<dbReference type="Gene3D" id="2.40.128.620">
    <property type="match status" value="1"/>
</dbReference>
<dbReference type="KEGG" id="phu:Phum_PHUM565670"/>
<feature type="disulfide bond" evidence="2">
    <location>
        <begin position="22"/>
        <end position="34"/>
    </location>
</feature>
<feature type="region of interest" description="Disordered" evidence="3">
    <location>
        <begin position="992"/>
        <end position="1017"/>
    </location>
</feature>
<keyword evidence="4" id="KW-0812">Transmembrane</keyword>
<dbReference type="CDD" id="cd00112">
    <property type="entry name" value="LDLa"/>
    <property type="match status" value="1"/>
</dbReference>
<dbReference type="InterPro" id="IPR036055">
    <property type="entry name" value="LDL_receptor-like_sf"/>
</dbReference>
<feature type="transmembrane region" description="Helical" evidence="4">
    <location>
        <begin position="959"/>
        <end position="983"/>
    </location>
</feature>
<feature type="domain" description="CUB" evidence="6">
    <location>
        <begin position="60"/>
        <end position="183"/>
    </location>
</feature>
<evidence type="ECO:0000256" key="5">
    <source>
        <dbReference type="SAM" id="SignalP"/>
    </source>
</evidence>
<dbReference type="EMBL" id="AAZO01006869">
    <property type="status" value="NOT_ANNOTATED_CDS"/>
    <property type="molecule type" value="Genomic_DNA"/>
</dbReference>
<feature type="disulfide bond" evidence="2">
    <location>
        <begin position="29"/>
        <end position="47"/>
    </location>
</feature>
<evidence type="ECO:0000313" key="9">
    <source>
        <dbReference type="Proteomes" id="UP000009046"/>
    </source>
</evidence>
<feature type="domain" description="CUB" evidence="6">
    <location>
        <begin position="377"/>
        <end position="557"/>
    </location>
</feature>
<reference evidence="8" key="3">
    <citation type="submission" date="2021-02" db="UniProtKB">
        <authorList>
            <consortium name="EnsemblMetazoa"/>
        </authorList>
    </citation>
    <scope>IDENTIFICATION</scope>
    <source>
        <strain evidence="8">USDA</strain>
    </source>
</reference>
<dbReference type="OrthoDB" id="10037824at2759"/>
<dbReference type="OMA" id="PECPRKQ"/>
<dbReference type="Pfam" id="PF25090">
    <property type="entry name" value="DUF7805"/>
    <property type="match status" value="1"/>
</dbReference>
<evidence type="ECO:0000313" key="7">
    <source>
        <dbReference type="EMBL" id="EEB19292.1"/>
    </source>
</evidence>
<dbReference type="SUPFAM" id="SSF49854">
    <property type="entry name" value="Spermadhesin, CUB domain"/>
    <property type="match status" value="3"/>
</dbReference>
<dbReference type="STRING" id="121224.E0W0Y7"/>
<feature type="signal peptide" evidence="5">
    <location>
        <begin position="1"/>
        <end position="18"/>
    </location>
</feature>
<feature type="domain" description="CUB" evidence="6">
    <location>
        <begin position="210"/>
        <end position="361"/>
    </location>
</feature>
<dbReference type="FunFam" id="2.60.120.290:FF:000065">
    <property type="entry name" value="Uncharacterized protein, isoform E"/>
    <property type="match status" value="1"/>
</dbReference>
<dbReference type="PANTHER" id="PTHR47537:SF8">
    <property type="entry name" value="CUB DOMAIN-CONTAINING PROTEIN"/>
    <property type="match status" value="1"/>
</dbReference>
<keyword evidence="4" id="KW-1133">Transmembrane helix</keyword>
<dbReference type="Gene3D" id="4.10.400.10">
    <property type="entry name" value="Low-density Lipoprotein Receptor"/>
    <property type="match status" value="1"/>
</dbReference>
<dbReference type="SMART" id="SM00042">
    <property type="entry name" value="CUB"/>
    <property type="match status" value="1"/>
</dbReference>
<dbReference type="Proteomes" id="UP000009046">
    <property type="component" value="Unassembled WGS sequence"/>
</dbReference>
<dbReference type="VEuPathDB" id="VectorBase:PHUM565670"/>
<reference evidence="7" key="1">
    <citation type="submission" date="2007-04" db="EMBL/GenBank/DDBJ databases">
        <title>Annotation of Pediculus humanus corporis strain USDA.</title>
        <authorList>
            <person name="Kirkness E."/>
            <person name="Hannick L."/>
            <person name="Hass B."/>
            <person name="Bruggner R."/>
            <person name="Lawson D."/>
            <person name="Bidwell S."/>
            <person name="Joardar V."/>
            <person name="Caler E."/>
            <person name="Walenz B."/>
            <person name="Inman J."/>
            <person name="Schobel S."/>
            <person name="Galinsky K."/>
            <person name="Amedeo P."/>
            <person name="Strausberg R."/>
        </authorList>
    </citation>
    <scope>NUCLEOTIDE SEQUENCE</scope>
    <source>
        <strain evidence="7">USDA</strain>
    </source>
</reference>
<dbReference type="PANTHER" id="PTHR47537">
    <property type="entry name" value="CUBILIN"/>
    <property type="match status" value="1"/>
</dbReference>
<dbReference type="InterPro" id="IPR002172">
    <property type="entry name" value="LDrepeatLR_classA_rpt"/>
</dbReference>
<dbReference type="Gene3D" id="2.60.120.290">
    <property type="entry name" value="Spermadhesin, CUB domain"/>
    <property type="match status" value="2"/>
</dbReference>
<evidence type="ECO:0000256" key="2">
    <source>
        <dbReference type="PROSITE-ProRule" id="PRU00124"/>
    </source>
</evidence>
<dbReference type="Pfam" id="PF00057">
    <property type="entry name" value="Ldl_recept_a"/>
    <property type="match status" value="1"/>
</dbReference>
<dbReference type="eggNOG" id="ENOG502QU8S">
    <property type="taxonomic scope" value="Eukaryota"/>
</dbReference>
<dbReference type="GO" id="GO:0005886">
    <property type="term" value="C:plasma membrane"/>
    <property type="evidence" value="ECO:0007669"/>
    <property type="project" value="TreeGrafter"/>
</dbReference>
<sequence length="1031" mass="117501">MFLKIFLILSECIIIVQPVPGCRISEFPCKNNKCIRLDRYCDKINDCGDKSDEPPFCTACNRTYYGDVGTTYELELPKPRSDRLPFLCHLTFTANGHNYGDFIQLLFDSFHIGKYNEYSYDACPNGYMQIMELGRPFTGGSWCGFATSLPIYYSETSTITATIKFFHFYENSNFLFKIRYRFLKDDEAVVRYGNPSEPLERGEPVPGTYCSRIFYECSKKKCRLQSPNFPGMYPRNVTCYLNLRQKIVPTCKHAMISVKQENSYKIQIKRSPVVASMNKTRELHTWNDCSEGRDHLIFYDGSSTDDPILVKFCGGDWLPKVTSRGPEMLIVFRSTPFSVPFQSTLNNQYPFRGFELDVDVVFADSDSLDFVRESKKCHFWINATNPDGDVIALKSKGRSGYIISPRHTLPPNTNCTWRFNGMPGDLVWIYFVSYFYEALIPIQDTQDTGPTAEKKPKTPETKNNRLVLSDVMNCTTRLRIWDGGGKASHSFALGEYCNFDLPKLCDHSSLSNETRTTRPCSLRESYLSLGPDLMVQTFSVKGTALHPVSFKLKYEFVDTRLGGEQWNVKKTEDYSPCLRIYRRKKKGFIRSPRNVFFYGRGGAKNLSCIYRIEGSPSERVKLTILNASFGGGGGGDNTCLTTIDPHSQRSKCLRDINSDRIVQLSIFTSPWRNLIIPHSCFCDNTTNERSLVMEFSSKAIEIHFKISKFNTTDDFLNLYFNAKFELIKSPECTRRQRVGGSGGEFSFSYPPTTNMDINCQGVPWLVEGYQNMSLFLLTWGTFMDFDPNPDDLGKCPTKNRILIYSGQPARLLRIVCPQKPNSRPYAVHIFSEEWYSTPSIPSSSSSQNGPIFHLEPPRPPSFIIEFIGFEKGVAQVNWLEISRTRRSYLKQHHMEDLIGKNYTNTSLPWDCQYKCPELNACISESLWCDGRHNCPSGFDESEIHCGVAHKFITLIPGGMYAVLGASAAIITFFCLFLSIFITFKFRNRKSNNNNNNIQGGGRTTTGYKNNHGPRRILTDDLLLDPDSTMSS</sequence>
<dbReference type="HOGENOM" id="CLU_003797_0_0_1"/>
<gene>
    <name evidence="8" type="primary">8234811</name>
    <name evidence="7" type="ORF">Phum_PHUM565670</name>
</gene>
<dbReference type="PROSITE" id="PS01209">
    <property type="entry name" value="LDLRA_1"/>
    <property type="match status" value="1"/>
</dbReference>
<accession>E0W0Y7</accession>
<reference evidence="7" key="2">
    <citation type="submission" date="2007-04" db="EMBL/GenBank/DDBJ databases">
        <title>The genome of the human body louse.</title>
        <authorList>
            <consortium name="The Human Body Louse Genome Consortium"/>
            <person name="Kirkness E."/>
            <person name="Walenz B."/>
            <person name="Hass B."/>
            <person name="Bruggner R."/>
            <person name="Strausberg R."/>
        </authorList>
    </citation>
    <scope>NUCLEOTIDE SEQUENCE</scope>
    <source>
        <strain evidence="7">USDA</strain>
    </source>
</reference>
<dbReference type="InParanoid" id="E0W0Y7"/>
<keyword evidence="5" id="KW-0732">Signal</keyword>
<protein>
    <recommendedName>
        <fullName evidence="6">CUB domain-containing protein</fullName>
    </recommendedName>
</protein>
<dbReference type="GeneID" id="8234811"/>
<dbReference type="SMART" id="SM00192">
    <property type="entry name" value="LDLa"/>
    <property type="match status" value="2"/>
</dbReference>
<dbReference type="PROSITE" id="PS01180">
    <property type="entry name" value="CUB"/>
    <property type="match status" value="3"/>
</dbReference>
<evidence type="ECO:0000256" key="1">
    <source>
        <dbReference type="ARBA" id="ARBA00023157"/>
    </source>
</evidence>
<dbReference type="InterPro" id="IPR000859">
    <property type="entry name" value="CUB_dom"/>
</dbReference>
<dbReference type="InterPro" id="IPR053207">
    <property type="entry name" value="Non-NMDA_GluR_Accessory"/>
</dbReference>
<feature type="chain" id="PRO_5014570274" description="CUB domain-containing protein" evidence="5">
    <location>
        <begin position="19"/>
        <end position="1031"/>
    </location>
</feature>
<keyword evidence="1 2" id="KW-1015">Disulfide bond</keyword>
<dbReference type="InterPro" id="IPR023415">
    <property type="entry name" value="LDLR_class-A_CS"/>
</dbReference>
<dbReference type="InterPro" id="IPR056707">
    <property type="entry name" value="DUF7805"/>
</dbReference>
<proteinExistence type="predicted"/>
<dbReference type="EnsemblMetazoa" id="PHUM565670-RA">
    <property type="protein sequence ID" value="PHUM565670-PA"/>
    <property type="gene ID" value="PHUM565670"/>
</dbReference>
<keyword evidence="4" id="KW-0472">Membrane</keyword>